<gene>
    <name evidence="2" type="ORF">FHS09_002409</name>
</gene>
<evidence type="ECO:0000313" key="2">
    <source>
        <dbReference type="EMBL" id="MBB3061571.1"/>
    </source>
</evidence>
<reference evidence="2 3" key="1">
    <citation type="submission" date="2020-08" db="EMBL/GenBank/DDBJ databases">
        <title>Genomic Encyclopedia of Type Strains, Phase III (KMG-III): the genomes of soil and plant-associated and newly described type strains.</title>
        <authorList>
            <person name="Whitman W."/>
        </authorList>
    </citation>
    <scope>NUCLEOTIDE SEQUENCE [LARGE SCALE GENOMIC DNA]</scope>
    <source>
        <strain evidence="2 3">CECT 8799</strain>
    </source>
</reference>
<dbReference type="EMBL" id="JACHWZ010000010">
    <property type="protein sequence ID" value="MBB3061571.1"/>
    <property type="molecule type" value="Genomic_DNA"/>
</dbReference>
<keyword evidence="1" id="KW-0732">Signal</keyword>
<dbReference type="AlphaFoldDB" id="A0A7W4Z9H1"/>
<organism evidence="2 3">
    <name type="scientific">Microbulbifer rhizosphaerae</name>
    <dbReference type="NCBI Taxonomy" id="1562603"/>
    <lineage>
        <taxon>Bacteria</taxon>
        <taxon>Pseudomonadati</taxon>
        <taxon>Pseudomonadota</taxon>
        <taxon>Gammaproteobacteria</taxon>
        <taxon>Cellvibrionales</taxon>
        <taxon>Microbulbiferaceae</taxon>
        <taxon>Microbulbifer</taxon>
    </lineage>
</organism>
<dbReference type="Proteomes" id="UP000535937">
    <property type="component" value="Unassembled WGS sequence"/>
</dbReference>
<accession>A0A7W4Z9H1</accession>
<feature type="signal peptide" evidence="1">
    <location>
        <begin position="1"/>
        <end position="23"/>
    </location>
</feature>
<protein>
    <submittedName>
        <fullName evidence="2">Uncharacterized protein</fullName>
    </submittedName>
</protein>
<name>A0A7W4Z9H1_9GAMM</name>
<evidence type="ECO:0000313" key="3">
    <source>
        <dbReference type="Proteomes" id="UP000535937"/>
    </source>
</evidence>
<keyword evidence="3" id="KW-1185">Reference proteome</keyword>
<proteinExistence type="predicted"/>
<sequence length="73" mass="8027">MSKASVFRLVIAIALTFSANAYANQNTGKVKITFLENWVAVKAYTLKPIKVASLIPQVVPLLPATICLQMHRI</sequence>
<feature type="chain" id="PRO_5030641241" evidence="1">
    <location>
        <begin position="24"/>
        <end position="73"/>
    </location>
</feature>
<evidence type="ECO:0000256" key="1">
    <source>
        <dbReference type="SAM" id="SignalP"/>
    </source>
</evidence>
<comment type="caution">
    <text evidence="2">The sequence shown here is derived from an EMBL/GenBank/DDBJ whole genome shotgun (WGS) entry which is preliminary data.</text>
</comment>